<dbReference type="InterPro" id="IPR004960">
    <property type="entry name" value="LipA_acyltrans"/>
</dbReference>
<keyword evidence="5" id="KW-0472">Membrane</keyword>
<dbReference type="PANTHER" id="PTHR30606:SF10">
    <property type="entry name" value="PHOSPHATIDYLINOSITOL MANNOSIDE ACYLTRANSFERASE"/>
    <property type="match status" value="1"/>
</dbReference>
<dbReference type="GO" id="GO:0008913">
    <property type="term" value="F:Kdo2-lipid IVA acyltransferase activity"/>
    <property type="evidence" value="ECO:0007669"/>
    <property type="project" value="UniProtKB-EC"/>
</dbReference>
<evidence type="ECO:0000256" key="3">
    <source>
        <dbReference type="ARBA" id="ARBA00022519"/>
    </source>
</evidence>
<keyword evidence="4 7" id="KW-0808">Transferase</keyword>
<accession>A0ABT9Y730</accession>
<keyword evidence="6 7" id="KW-0012">Acyltransferase</keyword>
<evidence type="ECO:0000256" key="2">
    <source>
        <dbReference type="ARBA" id="ARBA00022475"/>
    </source>
</evidence>
<dbReference type="EC" id="2.3.1.241" evidence="7"/>
<evidence type="ECO:0000256" key="6">
    <source>
        <dbReference type="ARBA" id="ARBA00023315"/>
    </source>
</evidence>
<gene>
    <name evidence="7" type="ORF">J2S01_001174</name>
</gene>
<comment type="caution">
    <text evidence="7">The sequence shown here is derived from an EMBL/GenBank/DDBJ whole genome shotgun (WGS) entry which is preliminary data.</text>
</comment>
<dbReference type="EMBL" id="JAUSUE010000006">
    <property type="protein sequence ID" value="MDQ0203458.1"/>
    <property type="molecule type" value="Genomic_DNA"/>
</dbReference>
<dbReference type="Pfam" id="PF03279">
    <property type="entry name" value="Lip_A_acyltrans"/>
    <property type="match status" value="1"/>
</dbReference>
<keyword evidence="2" id="KW-1003">Cell membrane</keyword>
<dbReference type="PANTHER" id="PTHR30606">
    <property type="entry name" value="LIPID A BIOSYNTHESIS LAUROYL ACYLTRANSFERASE"/>
    <property type="match status" value="1"/>
</dbReference>
<evidence type="ECO:0000313" key="7">
    <source>
        <dbReference type="EMBL" id="MDQ0203458.1"/>
    </source>
</evidence>
<evidence type="ECO:0000313" key="8">
    <source>
        <dbReference type="Proteomes" id="UP001239167"/>
    </source>
</evidence>
<comment type="subcellular location">
    <subcellularLocation>
        <location evidence="1">Cell inner membrane</location>
    </subcellularLocation>
</comment>
<reference evidence="7 8" key="1">
    <citation type="submission" date="2023-07" db="EMBL/GenBank/DDBJ databases">
        <title>Genomic Encyclopedia of Type Strains, Phase IV (KMG-IV): sequencing the most valuable type-strain genomes for metagenomic binning, comparative biology and taxonomic classification.</title>
        <authorList>
            <person name="Goeker M."/>
        </authorList>
    </citation>
    <scope>NUCLEOTIDE SEQUENCE [LARGE SCALE GENOMIC DNA]</scope>
    <source>
        <strain evidence="7 8">DSM 16980</strain>
    </source>
</reference>
<dbReference type="CDD" id="cd07984">
    <property type="entry name" value="LPLAT_LABLAT-like"/>
    <property type="match status" value="1"/>
</dbReference>
<evidence type="ECO:0000256" key="5">
    <source>
        <dbReference type="ARBA" id="ARBA00023136"/>
    </source>
</evidence>
<evidence type="ECO:0000256" key="4">
    <source>
        <dbReference type="ARBA" id="ARBA00022679"/>
    </source>
</evidence>
<keyword evidence="8" id="KW-1185">Reference proteome</keyword>
<name>A0ABT9Y730_9FIRM</name>
<keyword evidence="3" id="KW-0997">Cell inner membrane</keyword>
<evidence type="ECO:0000256" key="1">
    <source>
        <dbReference type="ARBA" id="ARBA00004533"/>
    </source>
</evidence>
<protein>
    <submittedName>
        <fullName evidence="7">KDO2-lipid IV(A) lauroyltransferase</fullName>
        <ecNumber evidence="7">2.3.1.241</ecNumber>
    </submittedName>
</protein>
<proteinExistence type="predicted"/>
<organism evidence="7 8">
    <name type="scientific">Pectinatus haikarae</name>
    <dbReference type="NCBI Taxonomy" id="349096"/>
    <lineage>
        <taxon>Bacteria</taxon>
        <taxon>Bacillati</taxon>
        <taxon>Bacillota</taxon>
        <taxon>Negativicutes</taxon>
        <taxon>Selenomonadales</taxon>
        <taxon>Selenomonadaceae</taxon>
        <taxon>Pectinatus</taxon>
    </lineage>
</organism>
<dbReference type="Proteomes" id="UP001239167">
    <property type="component" value="Unassembled WGS sequence"/>
</dbReference>
<sequence>MPEKISYLIGRAIGHITWFLIPPKRKNMAVRNAVLSLNISHKKAVQIVKKSWTKFGPMIIDVLRFPIMKYNMNKYITLSGTENLDEALKLGRGGILAAAHSGNWELLGGALSQNGYKLVGVAQEQSNRGADRFMNEYRALIGVYVMYKYDVRNMFKMISKGWLIGLIMDQDAAEDGIVMPFLGRDASCAHGAATIARRNNAPIIPVFIVKGPGLTHQIIIHKPIFVAKTQNKHEDIRTATMIITKQIEDHIIKHPAEWFWLHNRWKSVERHRATKTYTEKGK</sequence>